<reference evidence="1" key="1">
    <citation type="journal article" date="2013" name="J. Plant Res.">
        <title>Effect of fungi and light on seed germination of three Opuntia species from semiarid lands of central Mexico.</title>
        <authorList>
            <person name="Delgado-Sanchez P."/>
            <person name="Jimenez-Bremont J.F."/>
            <person name="Guerrero-Gonzalez Mde L."/>
            <person name="Flores J."/>
        </authorList>
    </citation>
    <scope>NUCLEOTIDE SEQUENCE</scope>
    <source>
        <tissue evidence="1">Cladode</tissue>
    </source>
</reference>
<protein>
    <submittedName>
        <fullName evidence="1">Uncharacterized protein</fullName>
    </submittedName>
</protein>
<reference evidence="1" key="2">
    <citation type="submission" date="2020-07" db="EMBL/GenBank/DDBJ databases">
        <authorList>
            <person name="Vera ALvarez R."/>
            <person name="Arias-Moreno D.M."/>
            <person name="Jimenez-Jacinto V."/>
            <person name="Jimenez-Bremont J.F."/>
            <person name="Swaminathan K."/>
            <person name="Moose S.P."/>
            <person name="Guerrero-Gonzalez M.L."/>
            <person name="Marino-Ramirez L."/>
            <person name="Landsman D."/>
            <person name="Rodriguez-Kessler M."/>
            <person name="Delgado-Sanchez P."/>
        </authorList>
    </citation>
    <scope>NUCLEOTIDE SEQUENCE</scope>
    <source>
        <tissue evidence="1">Cladode</tissue>
    </source>
</reference>
<dbReference type="EMBL" id="GISG01226976">
    <property type="protein sequence ID" value="MBA4665325.1"/>
    <property type="molecule type" value="Transcribed_RNA"/>
</dbReference>
<sequence length="147" mass="16197">MTSRPKMTPDPSQPHLLCFSLLSVHSFPFSLSSSSLNSGIYALMKPHFQIFMPSTLLCSFGRFSFAQAKLSRPYPNSLLGQFMAFFSSSEVKHPIIAAVMIIFVSPTTATVAMDLGIQVEGPLQDEEITDSLTRFAIGFNLGIIQSW</sequence>
<organism evidence="1">
    <name type="scientific">Opuntia streptacantha</name>
    <name type="common">Prickly pear cactus</name>
    <name type="synonym">Opuntia cardona</name>
    <dbReference type="NCBI Taxonomy" id="393608"/>
    <lineage>
        <taxon>Eukaryota</taxon>
        <taxon>Viridiplantae</taxon>
        <taxon>Streptophyta</taxon>
        <taxon>Embryophyta</taxon>
        <taxon>Tracheophyta</taxon>
        <taxon>Spermatophyta</taxon>
        <taxon>Magnoliopsida</taxon>
        <taxon>eudicotyledons</taxon>
        <taxon>Gunneridae</taxon>
        <taxon>Pentapetalae</taxon>
        <taxon>Caryophyllales</taxon>
        <taxon>Cactineae</taxon>
        <taxon>Cactaceae</taxon>
        <taxon>Opuntioideae</taxon>
        <taxon>Opuntia</taxon>
    </lineage>
</organism>
<accession>A0A7C9EII0</accession>
<dbReference type="AlphaFoldDB" id="A0A7C9EII0"/>
<proteinExistence type="predicted"/>
<name>A0A7C9EII0_OPUST</name>
<evidence type="ECO:0000313" key="1">
    <source>
        <dbReference type="EMBL" id="MBA4665325.1"/>
    </source>
</evidence>